<evidence type="ECO:0000313" key="1">
    <source>
        <dbReference type="EMBL" id="QFR59691.1"/>
    </source>
</evidence>
<name>A0A5P8PSG7_9CAUD</name>
<dbReference type="EMBL" id="MN508356">
    <property type="protein sequence ID" value="QFR59691.1"/>
    <property type="molecule type" value="Genomic_DNA"/>
</dbReference>
<gene>
    <name evidence="1" type="ORF">VBApiPXC38_04</name>
</gene>
<evidence type="ECO:0000313" key="2">
    <source>
        <dbReference type="Proteomes" id="UP000326537"/>
    </source>
</evidence>
<dbReference type="Proteomes" id="UP000326537">
    <property type="component" value="Segment"/>
</dbReference>
<accession>A0A5P8PSG7</accession>
<reference evidence="1 2" key="1">
    <citation type="submission" date="2019-09" db="EMBL/GenBank/DDBJ databases">
        <title>The characteristics and genome analysis of VB_ApiP_XC38, a novel N4-like phage Infecting Acinetobacter pittii.</title>
        <authorList>
            <person name="Cheng M."/>
        </authorList>
    </citation>
    <scope>NUCLEOTIDE SEQUENCE [LARGE SCALE GENOMIC DNA]</scope>
</reference>
<keyword evidence="2" id="KW-1185">Reference proteome</keyword>
<proteinExistence type="predicted"/>
<sequence>MFLQDVYDALCAAEFQLSSIGDTGEIKPEKRALVNTIIQSGITDINKYFTLKEGELLLRTKNGKNKYELVPENAVSTGNQFGFIIDSVDDPFIGDILQITQIHDSKGKSLWLNADTTHRVDTDDIFGYHPGLVQKSGINMVNYNTLKFPEGHEADDYLVKYKAKLKPVERNSDPTTTFLELPDVYLGALCNYVASRFFNPKGAETIGRGMFHGGNNYWTKYKEDIETLRANMASISSLGETTKFETGGWV</sequence>
<protein>
    <submittedName>
        <fullName evidence="1">Putative tail protein</fullName>
    </submittedName>
</protein>
<organism evidence="1 2">
    <name type="scientific">Acinetobacter phage VB_ApiP_XC38</name>
    <dbReference type="NCBI Taxonomy" id="2655002"/>
    <lineage>
        <taxon>Viruses</taxon>
        <taxon>Duplodnaviria</taxon>
        <taxon>Heunggongvirae</taxon>
        <taxon>Uroviricota</taxon>
        <taxon>Caudoviricetes</taxon>
        <taxon>Schitoviridae</taxon>
        <taxon>Exceevirus</taxon>
        <taxon>Exceevirus Xc38</taxon>
    </lineage>
</organism>